<dbReference type="Pfam" id="PF05787">
    <property type="entry name" value="PhoX"/>
    <property type="match status" value="1"/>
</dbReference>
<proteinExistence type="predicted"/>
<accession>A0A8S0YAL2</accession>
<reference evidence="2 3" key="1">
    <citation type="submission" date="2020-02" db="EMBL/GenBank/DDBJ databases">
        <authorList>
            <person name="Hogendoorn C."/>
        </authorList>
    </citation>
    <scope>NUCLEOTIDE SEQUENCE [LARGE SCALE GENOMIC DNA]</scope>
    <source>
        <strain evidence="2">METHB21</strain>
    </source>
</reference>
<protein>
    <recommendedName>
        <fullName evidence="4">DUF839 domain-containing protein</fullName>
    </recommendedName>
</protein>
<sequence length="516" mass="55052">MKKPLILTISLTLPGIVAAADDFGMKVQHHLAAHANKYFGIINPLDAPESVTVPRVPLQSALDLINVAPGLDARIVTRKSAQNSDMLAFWPNDSTPTHIVSCVEADNAAVGTYPDGKPKLKPSIQTVNLISGKVKTILRGMTRCDGIRRTPWNTIVATEEADDGGLYEILNPMTASELTLVARGTSDTIDSTGHAVTGQVEYRGAVGKLAWEGLDITHEGVVYYGDEERPGSGGPDADGGSLFKFVPAALWDGTPVRRLDQSPLAAGNVYAFQASCQSRTSSSFPQFGQGCEIGEGAWVKVDTANLRASAFANSATGFYRPEDGHFDPMYTDAGVKFCWTNTGNSGAQNYGEVVCLIDANPAGSGEKTVNNPDVNANGLTYLADSTESKGFAVAAANRVVEGDTDLNQPDNLAFQPVTGNMYVIEDNPFGDIWACLPDGEDRDVKTDGCVKVLSVRDSSAEPTGFAFTADGKTAYVHVQHSNDMACVAGSDCAPRDDYATDDLIRITGFKPRKYHE</sequence>
<organism evidence="2 3">
    <name type="scientific">Candidatus Methylobacter favarea</name>
    <dbReference type="NCBI Taxonomy" id="2707345"/>
    <lineage>
        <taxon>Bacteria</taxon>
        <taxon>Pseudomonadati</taxon>
        <taxon>Pseudomonadota</taxon>
        <taxon>Gammaproteobacteria</taxon>
        <taxon>Methylococcales</taxon>
        <taxon>Methylococcaceae</taxon>
        <taxon>Methylobacter</taxon>
    </lineage>
</organism>
<dbReference type="SUPFAM" id="SSF63825">
    <property type="entry name" value="YWTD domain"/>
    <property type="match status" value="1"/>
</dbReference>
<dbReference type="RefSeq" id="WP_174626943.1">
    <property type="nucleotide sequence ID" value="NZ_CADCXN010000091.1"/>
</dbReference>
<evidence type="ECO:0008006" key="4">
    <source>
        <dbReference type="Google" id="ProtNLM"/>
    </source>
</evidence>
<dbReference type="AlphaFoldDB" id="A0A8S0YAL2"/>
<dbReference type="PANTHER" id="PTHR35399:SF2">
    <property type="entry name" value="DUF839 DOMAIN-CONTAINING PROTEIN"/>
    <property type="match status" value="1"/>
</dbReference>
<evidence type="ECO:0000256" key="1">
    <source>
        <dbReference type="SAM" id="SignalP"/>
    </source>
</evidence>
<evidence type="ECO:0000313" key="2">
    <source>
        <dbReference type="EMBL" id="CAA9892147.1"/>
    </source>
</evidence>
<evidence type="ECO:0000313" key="3">
    <source>
        <dbReference type="Proteomes" id="UP000494216"/>
    </source>
</evidence>
<dbReference type="Proteomes" id="UP000494216">
    <property type="component" value="Unassembled WGS sequence"/>
</dbReference>
<keyword evidence="3" id="KW-1185">Reference proteome</keyword>
<gene>
    <name evidence="2" type="ORF">METHB2_60039</name>
</gene>
<comment type="caution">
    <text evidence="2">The sequence shown here is derived from an EMBL/GenBank/DDBJ whole genome shotgun (WGS) entry which is preliminary data.</text>
</comment>
<dbReference type="InterPro" id="IPR008557">
    <property type="entry name" value="PhoX"/>
</dbReference>
<feature type="signal peptide" evidence="1">
    <location>
        <begin position="1"/>
        <end position="19"/>
    </location>
</feature>
<name>A0A8S0YAL2_9GAMM</name>
<dbReference type="PANTHER" id="PTHR35399">
    <property type="entry name" value="SLR8030 PROTEIN"/>
    <property type="match status" value="1"/>
</dbReference>
<dbReference type="EMBL" id="CADCXN010000091">
    <property type="protein sequence ID" value="CAA9892147.1"/>
    <property type="molecule type" value="Genomic_DNA"/>
</dbReference>
<keyword evidence="1" id="KW-0732">Signal</keyword>
<feature type="chain" id="PRO_5035872320" description="DUF839 domain-containing protein" evidence="1">
    <location>
        <begin position="20"/>
        <end position="516"/>
    </location>
</feature>